<name>A0ABR6KTB2_9BACT</name>
<dbReference type="RefSeq" id="WP_183672276.1">
    <property type="nucleotide sequence ID" value="NZ_BMPB01000015.1"/>
</dbReference>
<keyword evidence="1" id="KW-0812">Transmembrane</keyword>
<feature type="transmembrane region" description="Helical" evidence="1">
    <location>
        <begin position="100"/>
        <end position="119"/>
    </location>
</feature>
<feature type="transmembrane region" description="Helical" evidence="1">
    <location>
        <begin position="308"/>
        <end position="325"/>
    </location>
</feature>
<keyword evidence="3" id="KW-1185">Reference proteome</keyword>
<sequence>MKKKIKALVNRLLSAVRQHPVEVVMSVVFSLVGCIHYESGYEYSFLVGPLVYFPVLFLVTYTLNGLMRQKGTKGAVGLRVLYYLSAFFFIPFLWMDDKAIWTPTYLVSLVVVQLVYLISGWKRDNDDFVRVALRYLKAVLSAGLLAGIAYLLAISVNASVRYIFEIWEDSYRWFYTEAAYLIFICGMSLLFLMFNQEKEEGDEGSNRLFEVLLNYVLSPVLLIYAVILYLYFIKVAVLWSLPKGAVAYIVVSFISATFVLKGCQVFLSKRYYDWFYKQASWVVLPALAMYWIGTYYRINQYGFTEPRVYLVAVGGILTGLVVLFLTKRWGRYLYAACLAVVLLSAVTYIPGITAKDIERISQEGRENEPGNAKGYDRNSYMQIDNKYPLDLSGYRTLLPVTGYKNDDCMYAVNSNDTLRLFGKNDEVLYTKDIPSFWEGQLKNAGVNPSDTIPESAYPDLLVLDMDSAKLVFQSIHLYRPSADSAYTVSYMIPSFYLEKKK</sequence>
<reference evidence="2 3" key="1">
    <citation type="submission" date="2020-08" db="EMBL/GenBank/DDBJ databases">
        <title>Genomic Encyclopedia of Type Strains, Phase IV (KMG-IV): sequencing the most valuable type-strain genomes for metagenomic binning, comparative biology and taxonomic classification.</title>
        <authorList>
            <person name="Goeker M."/>
        </authorList>
    </citation>
    <scope>NUCLEOTIDE SEQUENCE [LARGE SCALE GENOMIC DNA]</scope>
    <source>
        <strain evidence="2 3">DSM 102983</strain>
    </source>
</reference>
<dbReference type="PROSITE" id="PS51257">
    <property type="entry name" value="PROKAR_LIPOPROTEIN"/>
    <property type="match status" value="1"/>
</dbReference>
<feature type="transmembrane region" description="Helical" evidence="1">
    <location>
        <begin position="21"/>
        <end position="39"/>
    </location>
</feature>
<comment type="caution">
    <text evidence="2">The sequence shown here is derived from an EMBL/GenBank/DDBJ whole genome shotgun (WGS) entry which is preliminary data.</text>
</comment>
<feature type="transmembrane region" description="Helical" evidence="1">
    <location>
        <begin position="332"/>
        <end position="351"/>
    </location>
</feature>
<gene>
    <name evidence="2" type="ORF">GGQ57_004680</name>
</gene>
<feature type="transmembrane region" description="Helical" evidence="1">
    <location>
        <begin position="173"/>
        <end position="192"/>
    </location>
</feature>
<dbReference type="Proteomes" id="UP000533637">
    <property type="component" value="Unassembled WGS sequence"/>
</dbReference>
<feature type="transmembrane region" description="Helical" evidence="1">
    <location>
        <begin position="245"/>
        <end position="267"/>
    </location>
</feature>
<feature type="transmembrane region" description="Helical" evidence="1">
    <location>
        <begin position="279"/>
        <end position="296"/>
    </location>
</feature>
<feature type="transmembrane region" description="Helical" evidence="1">
    <location>
        <begin position="212"/>
        <end position="233"/>
    </location>
</feature>
<evidence type="ECO:0008006" key="4">
    <source>
        <dbReference type="Google" id="ProtNLM"/>
    </source>
</evidence>
<proteinExistence type="predicted"/>
<protein>
    <recommendedName>
        <fullName evidence="4">DUF4153 domain-containing protein</fullName>
    </recommendedName>
</protein>
<feature type="transmembrane region" description="Helical" evidence="1">
    <location>
        <begin position="76"/>
        <end position="94"/>
    </location>
</feature>
<keyword evidence="1" id="KW-0472">Membrane</keyword>
<accession>A0ABR6KTB2</accession>
<evidence type="ECO:0000313" key="2">
    <source>
        <dbReference type="EMBL" id="MBB4624736.1"/>
    </source>
</evidence>
<dbReference type="InterPro" id="IPR025291">
    <property type="entry name" value="DUF4153"/>
</dbReference>
<feature type="transmembrane region" description="Helical" evidence="1">
    <location>
        <begin position="131"/>
        <end position="153"/>
    </location>
</feature>
<keyword evidence="1" id="KW-1133">Transmembrane helix</keyword>
<dbReference type="Pfam" id="PF13687">
    <property type="entry name" value="DUF4153"/>
    <property type="match status" value="1"/>
</dbReference>
<evidence type="ECO:0000313" key="3">
    <source>
        <dbReference type="Proteomes" id="UP000533637"/>
    </source>
</evidence>
<feature type="transmembrane region" description="Helical" evidence="1">
    <location>
        <begin position="45"/>
        <end position="64"/>
    </location>
</feature>
<evidence type="ECO:0000256" key="1">
    <source>
        <dbReference type="SAM" id="Phobius"/>
    </source>
</evidence>
<organism evidence="2 3">
    <name type="scientific">Parabacteroides faecis</name>
    <dbReference type="NCBI Taxonomy" id="1217282"/>
    <lineage>
        <taxon>Bacteria</taxon>
        <taxon>Pseudomonadati</taxon>
        <taxon>Bacteroidota</taxon>
        <taxon>Bacteroidia</taxon>
        <taxon>Bacteroidales</taxon>
        <taxon>Tannerellaceae</taxon>
        <taxon>Parabacteroides</taxon>
    </lineage>
</organism>
<dbReference type="EMBL" id="JACHOC010000011">
    <property type="protein sequence ID" value="MBB4624736.1"/>
    <property type="molecule type" value="Genomic_DNA"/>
</dbReference>